<accession>A0ABR8ZF43</accession>
<dbReference type="EMBL" id="JACYFS010000006">
    <property type="protein sequence ID" value="MBD8083918.1"/>
    <property type="molecule type" value="Genomic_DNA"/>
</dbReference>
<evidence type="ECO:0000313" key="1">
    <source>
        <dbReference type="EMBL" id="MBD8083918.1"/>
    </source>
</evidence>
<dbReference type="Proteomes" id="UP000637299">
    <property type="component" value="Unassembled WGS sequence"/>
</dbReference>
<sequence length="158" mass="18329">MALNYRIVDLGDDYKPTQGLSVLFKYNRFHNNLLWVIPDLGGYTPEDIKIYGKNRYNLGLTYMRRFPEEGVLNEKLALNHWSVGAHYELIDKPHKSVDPSRLELNATAYFKNNLGVFISGIFGHDNYNYRFVDSGSQIFIGLTYDIFPPIEMVLRNDD</sequence>
<comment type="caution">
    <text evidence="1">The sequence shown here is derived from an EMBL/GenBank/DDBJ whole genome shotgun (WGS) entry which is preliminary data.</text>
</comment>
<evidence type="ECO:0000313" key="2">
    <source>
        <dbReference type="Proteomes" id="UP000637299"/>
    </source>
</evidence>
<organism evidence="1 2">
    <name type="scientific">Chryseobacterium caseinilyticum</name>
    <dbReference type="NCBI Taxonomy" id="2771428"/>
    <lineage>
        <taxon>Bacteria</taxon>
        <taxon>Pseudomonadati</taxon>
        <taxon>Bacteroidota</taxon>
        <taxon>Flavobacteriia</taxon>
        <taxon>Flavobacteriales</taxon>
        <taxon>Weeksellaceae</taxon>
        <taxon>Chryseobacterium group</taxon>
        <taxon>Chryseobacterium</taxon>
    </lineage>
</organism>
<reference evidence="1 2" key="1">
    <citation type="submission" date="2020-09" db="EMBL/GenBank/DDBJ databases">
        <title>Genome seq and assembly of Chryseobacterium sp.</title>
        <authorList>
            <person name="Chhetri G."/>
        </authorList>
    </citation>
    <scope>NUCLEOTIDE SEQUENCE [LARGE SCALE GENOMIC DNA]</scope>
    <source>
        <strain evidence="1 2">GCR10</strain>
    </source>
</reference>
<proteinExistence type="predicted"/>
<keyword evidence="2" id="KW-1185">Reference proteome</keyword>
<gene>
    <name evidence="1" type="ORF">IC610_16015</name>
</gene>
<name>A0ABR8ZF43_9FLAO</name>
<protein>
    <submittedName>
        <fullName evidence="1">Uncharacterized protein</fullName>
    </submittedName>
</protein>
<dbReference type="RefSeq" id="WP_191737749.1">
    <property type="nucleotide sequence ID" value="NZ_JACYFS010000006.1"/>
</dbReference>